<dbReference type="GO" id="GO:0009319">
    <property type="term" value="C:cytochrome o ubiquinol oxidase complex"/>
    <property type="evidence" value="ECO:0007669"/>
    <property type="project" value="TreeGrafter"/>
</dbReference>
<organism evidence="19 20">
    <name type="scientific">Melaminivora alkalimesophila</name>
    <dbReference type="NCBI Taxonomy" id="1165852"/>
    <lineage>
        <taxon>Bacteria</taxon>
        <taxon>Pseudomonadati</taxon>
        <taxon>Pseudomonadota</taxon>
        <taxon>Betaproteobacteria</taxon>
        <taxon>Burkholderiales</taxon>
        <taxon>Comamonadaceae</taxon>
        <taxon>Melaminivora</taxon>
    </lineage>
</organism>
<keyword evidence="11 18" id="KW-0472">Membrane</keyword>
<dbReference type="PANTHER" id="PTHR36835">
    <property type="entry name" value="CYTOCHROME BO(3) UBIQUINOL OXIDASE SUBUNIT 4"/>
    <property type="match status" value="1"/>
</dbReference>
<dbReference type="GO" id="GO:0019646">
    <property type="term" value="P:aerobic electron transport chain"/>
    <property type="evidence" value="ECO:0007669"/>
    <property type="project" value="TreeGrafter"/>
</dbReference>
<dbReference type="GO" id="GO:0009486">
    <property type="term" value="F:cytochrome bo3 ubiquinol oxidase activity"/>
    <property type="evidence" value="ECO:0007669"/>
    <property type="project" value="InterPro"/>
</dbReference>
<feature type="transmembrane region" description="Helical" evidence="18">
    <location>
        <begin position="27"/>
        <end position="45"/>
    </location>
</feature>
<evidence type="ECO:0000256" key="8">
    <source>
        <dbReference type="ARBA" id="ARBA00022982"/>
    </source>
</evidence>
<gene>
    <name evidence="19" type="ORF">DFR36_101476</name>
</gene>
<comment type="similarity">
    <text evidence="2">Belongs to the cytochrome c oxidase bacterial subunit 4 family.</text>
</comment>
<proteinExistence type="inferred from homology"/>
<evidence type="ECO:0000313" key="19">
    <source>
        <dbReference type="EMBL" id="PWW48965.1"/>
    </source>
</evidence>
<feature type="transmembrane region" description="Helical" evidence="18">
    <location>
        <begin position="88"/>
        <end position="110"/>
    </location>
</feature>
<dbReference type="EMBL" id="QGUB01000001">
    <property type="protein sequence ID" value="PWW48965.1"/>
    <property type="molecule type" value="Genomic_DNA"/>
</dbReference>
<dbReference type="GO" id="GO:0015078">
    <property type="term" value="F:proton transmembrane transporter activity"/>
    <property type="evidence" value="ECO:0007669"/>
    <property type="project" value="TreeGrafter"/>
</dbReference>
<evidence type="ECO:0000256" key="18">
    <source>
        <dbReference type="SAM" id="Phobius"/>
    </source>
</evidence>
<dbReference type="PANTHER" id="PTHR36835:SF1">
    <property type="entry name" value="CYTOCHROME BO(3) UBIQUINOL OXIDASE SUBUNIT 4"/>
    <property type="match status" value="1"/>
</dbReference>
<dbReference type="InterPro" id="IPR050968">
    <property type="entry name" value="Cytochrome_c_oxidase_bac_sub4"/>
</dbReference>
<feature type="transmembrane region" description="Helical" evidence="18">
    <location>
        <begin position="57"/>
        <end position="76"/>
    </location>
</feature>
<evidence type="ECO:0000256" key="9">
    <source>
        <dbReference type="ARBA" id="ARBA00022989"/>
    </source>
</evidence>
<dbReference type="NCBIfam" id="TIGR02847">
    <property type="entry name" value="CyoD"/>
    <property type="match status" value="1"/>
</dbReference>
<dbReference type="OrthoDB" id="2375888at2"/>
<evidence type="ECO:0000256" key="3">
    <source>
        <dbReference type="ARBA" id="ARBA00011700"/>
    </source>
</evidence>
<sequence>MGTHELPADHGAHPAEAEELLVTRSDYVRGFILAVLLTVAAFWLVMGDVIQNRATLAVALGVLAAVQILIHMVYFLHMNGRMQGGWTLLSTIFAAVFVVVTLAGTLWVMFHMNAHMMPDHANPMARSQPAQERPALPGAAP</sequence>
<reference evidence="19 20" key="1">
    <citation type="submission" date="2018-05" db="EMBL/GenBank/DDBJ databases">
        <title>Genomic Encyclopedia of Type Strains, Phase IV (KMG-IV): sequencing the most valuable type-strain genomes for metagenomic binning, comparative biology and taxonomic classification.</title>
        <authorList>
            <person name="Goeker M."/>
        </authorList>
    </citation>
    <scope>NUCLEOTIDE SEQUENCE [LARGE SCALE GENOMIC DNA]</scope>
    <source>
        <strain evidence="19 20">DSM 26006</strain>
    </source>
</reference>
<dbReference type="GO" id="GO:0005886">
    <property type="term" value="C:plasma membrane"/>
    <property type="evidence" value="ECO:0007669"/>
    <property type="project" value="UniProtKB-SubCell"/>
</dbReference>
<dbReference type="InterPro" id="IPR005171">
    <property type="entry name" value="Cyt_c_oxidase_su4_prok"/>
</dbReference>
<comment type="subcellular location">
    <subcellularLocation>
        <location evidence="1">Cell membrane</location>
        <topology evidence="1">Multi-pass membrane protein</topology>
    </subcellularLocation>
</comment>
<evidence type="ECO:0000256" key="14">
    <source>
        <dbReference type="ARBA" id="ARBA00030211"/>
    </source>
</evidence>
<feature type="region of interest" description="Disordered" evidence="17">
    <location>
        <begin position="121"/>
        <end position="141"/>
    </location>
</feature>
<dbReference type="RefSeq" id="WP_019373050.1">
    <property type="nucleotide sequence ID" value="NZ_ALEE01000160.1"/>
</dbReference>
<evidence type="ECO:0000256" key="11">
    <source>
        <dbReference type="ARBA" id="ARBA00023136"/>
    </source>
</evidence>
<accession>A0A317RHN7</accession>
<comment type="function">
    <text evidence="12">Cytochrome bo(3) ubiquinol terminal oxidase is the component of the aerobic respiratory chain of E.coli that predominates when cells are grown at high aeration. Has proton pump activity across the membrane in addition to electron transfer, pumping 2 protons/electron.</text>
</comment>
<evidence type="ECO:0000256" key="2">
    <source>
        <dbReference type="ARBA" id="ARBA00008079"/>
    </source>
</evidence>
<evidence type="ECO:0000256" key="15">
    <source>
        <dbReference type="ARBA" id="ARBA00031887"/>
    </source>
</evidence>
<dbReference type="Proteomes" id="UP000246483">
    <property type="component" value="Unassembled WGS sequence"/>
</dbReference>
<name>A0A317RHN7_9BURK</name>
<evidence type="ECO:0000256" key="5">
    <source>
        <dbReference type="ARBA" id="ARBA00022448"/>
    </source>
</evidence>
<evidence type="ECO:0000256" key="6">
    <source>
        <dbReference type="ARBA" id="ARBA00022475"/>
    </source>
</evidence>
<protein>
    <recommendedName>
        <fullName evidence="4">Cytochrome bo(3) ubiquinol oxidase subunit 4</fullName>
    </recommendedName>
    <alternativeName>
        <fullName evidence="16">Cytochrome o ubiquinol oxidase subunit 4</fullName>
    </alternativeName>
    <alternativeName>
        <fullName evidence="13">Oxidase bo(3) subunit 4</fullName>
    </alternativeName>
    <alternativeName>
        <fullName evidence="14">Ubiquinol oxidase polypeptide IV</fullName>
    </alternativeName>
    <alternativeName>
        <fullName evidence="15">Ubiquinol oxidase subunit 4</fullName>
    </alternativeName>
</protein>
<comment type="subunit">
    <text evidence="3">Heterooctamer of two A chains, two B chains, two C chains and two D chains.</text>
</comment>
<keyword evidence="8" id="KW-0249">Electron transport</keyword>
<evidence type="ECO:0000256" key="13">
    <source>
        <dbReference type="ARBA" id="ARBA00030071"/>
    </source>
</evidence>
<dbReference type="GO" id="GO:0015990">
    <property type="term" value="P:electron transport coupled proton transport"/>
    <property type="evidence" value="ECO:0007669"/>
    <property type="project" value="InterPro"/>
</dbReference>
<evidence type="ECO:0000256" key="4">
    <source>
        <dbReference type="ARBA" id="ARBA00014689"/>
    </source>
</evidence>
<dbReference type="Pfam" id="PF03626">
    <property type="entry name" value="COX4_pro"/>
    <property type="match status" value="1"/>
</dbReference>
<evidence type="ECO:0000313" key="20">
    <source>
        <dbReference type="Proteomes" id="UP000246483"/>
    </source>
</evidence>
<keyword evidence="7 18" id="KW-0812">Transmembrane</keyword>
<keyword evidence="6" id="KW-1003">Cell membrane</keyword>
<dbReference type="AlphaFoldDB" id="A0A317RHN7"/>
<dbReference type="InterPro" id="IPR014210">
    <property type="entry name" value="Cyt_o_ubiqinol_oxidase_su4"/>
</dbReference>
<keyword evidence="20" id="KW-1185">Reference proteome</keyword>
<evidence type="ECO:0000256" key="7">
    <source>
        <dbReference type="ARBA" id="ARBA00022692"/>
    </source>
</evidence>
<evidence type="ECO:0000256" key="1">
    <source>
        <dbReference type="ARBA" id="ARBA00004651"/>
    </source>
</evidence>
<evidence type="ECO:0000256" key="17">
    <source>
        <dbReference type="SAM" id="MobiDB-lite"/>
    </source>
</evidence>
<evidence type="ECO:0000256" key="16">
    <source>
        <dbReference type="ARBA" id="ARBA00032185"/>
    </source>
</evidence>
<keyword evidence="9 18" id="KW-1133">Transmembrane helix</keyword>
<evidence type="ECO:0000256" key="10">
    <source>
        <dbReference type="ARBA" id="ARBA00023002"/>
    </source>
</evidence>
<keyword evidence="5" id="KW-0813">Transport</keyword>
<comment type="caution">
    <text evidence="19">The sequence shown here is derived from an EMBL/GenBank/DDBJ whole genome shotgun (WGS) entry which is preliminary data.</text>
</comment>
<evidence type="ECO:0000256" key="12">
    <source>
        <dbReference type="ARBA" id="ARBA00025694"/>
    </source>
</evidence>
<keyword evidence="10" id="KW-0560">Oxidoreductase</keyword>